<reference evidence="8 9" key="1">
    <citation type="submission" date="2017-07" db="EMBL/GenBank/DDBJ databases">
        <title>Complete genome sequence of Actinoalloteichus hoggarensis DSM 45943, type strain of Actinoalloteichus hoggarensis.</title>
        <authorList>
            <person name="Ruckert C."/>
            <person name="Nouioui I."/>
            <person name="Willmese J."/>
            <person name="van Wezel G."/>
            <person name="Klenk H.-P."/>
            <person name="Kalinowski J."/>
            <person name="Zotchev S.B."/>
        </authorList>
    </citation>
    <scope>NUCLEOTIDE SEQUENCE [LARGE SCALE GENOMIC DNA]</scope>
    <source>
        <strain evidence="8 9">DSM 45943</strain>
    </source>
</reference>
<evidence type="ECO:0000256" key="5">
    <source>
        <dbReference type="ARBA" id="ARBA00023136"/>
    </source>
</evidence>
<feature type="transmembrane region" description="Helical" evidence="7">
    <location>
        <begin position="117"/>
        <end position="133"/>
    </location>
</feature>
<dbReference type="InterPro" id="IPR000620">
    <property type="entry name" value="EamA_dom"/>
</dbReference>
<evidence type="ECO:0000256" key="4">
    <source>
        <dbReference type="ARBA" id="ARBA00022989"/>
    </source>
</evidence>
<feature type="transmembrane region" description="Helical" evidence="7">
    <location>
        <begin position="32"/>
        <end position="51"/>
    </location>
</feature>
<dbReference type="GO" id="GO:0016020">
    <property type="term" value="C:membrane"/>
    <property type="evidence" value="ECO:0007669"/>
    <property type="project" value="UniProtKB-SubCell"/>
</dbReference>
<feature type="transmembrane region" description="Helical" evidence="7">
    <location>
        <begin position="242"/>
        <end position="261"/>
    </location>
</feature>
<name>A0A221VZK7_9PSEU</name>
<dbReference type="Gene3D" id="1.10.3730.20">
    <property type="match status" value="1"/>
</dbReference>
<keyword evidence="9" id="KW-1185">Reference proteome</keyword>
<dbReference type="PANTHER" id="PTHR32322:SF9">
    <property type="entry name" value="AMINO-ACID METABOLITE EFFLUX PUMP-RELATED"/>
    <property type="match status" value="1"/>
</dbReference>
<keyword evidence="5 7" id="KW-0472">Membrane</keyword>
<protein>
    <submittedName>
        <fullName evidence="8">Putative amino-acid metabolite efflux pump</fullName>
    </submittedName>
</protein>
<accession>A0A221VZK7</accession>
<dbReference type="EMBL" id="CP022521">
    <property type="protein sequence ID" value="ASO18947.1"/>
    <property type="molecule type" value="Genomic_DNA"/>
</dbReference>
<dbReference type="InterPro" id="IPR050638">
    <property type="entry name" value="AA-Vitamin_Transporters"/>
</dbReference>
<evidence type="ECO:0000256" key="1">
    <source>
        <dbReference type="ARBA" id="ARBA00004141"/>
    </source>
</evidence>
<evidence type="ECO:0000313" key="9">
    <source>
        <dbReference type="Proteomes" id="UP000204221"/>
    </source>
</evidence>
<dbReference type="InterPro" id="IPR037185">
    <property type="entry name" value="EmrE-like"/>
</dbReference>
<comment type="similarity">
    <text evidence="2">Belongs to the EamA transporter family.</text>
</comment>
<proteinExistence type="inferred from homology"/>
<feature type="transmembrane region" description="Helical" evidence="7">
    <location>
        <begin position="171"/>
        <end position="190"/>
    </location>
</feature>
<evidence type="ECO:0000256" key="2">
    <source>
        <dbReference type="ARBA" id="ARBA00007362"/>
    </source>
</evidence>
<dbReference type="Pfam" id="PF00892">
    <property type="entry name" value="EamA"/>
    <property type="match status" value="2"/>
</dbReference>
<dbReference type="SUPFAM" id="SSF103481">
    <property type="entry name" value="Multidrug resistance efflux transporter EmrE"/>
    <property type="match status" value="2"/>
</dbReference>
<feature type="transmembrane region" description="Helical" evidence="7">
    <location>
        <begin position="86"/>
        <end position="108"/>
    </location>
</feature>
<feature type="transmembrane region" description="Helical" evidence="7">
    <location>
        <begin position="267"/>
        <end position="284"/>
    </location>
</feature>
<feature type="transmembrane region" description="Helical" evidence="7">
    <location>
        <begin position="210"/>
        <end position="230"/>
    </location>
</feature>
<dbReference type="AlphaFoldDB" id="A0A221VZK7"/>
<gene>
    <name evidence="8" type="primary">eamA</name>
    <name evidence="8" type="ORF">AHOG_06485</name>
</gene>
<feature type="region of interest" description="Disordered" evidence="6">
    <location>
        <begin position="349"/>
        <end position="369"/>
    </location>
</feature>
<evidence type="ECO:0000256" key="3">
    <source>
        <dbReference type="ARBA" id="ARBA00022692"/>
    </source>
</evidence>
<feature type="transmembrane region" description="Helical" evidence="7">
    <location>
        <begin position="139"/>
        <end position="159"/>
    </location>
</feature>
<dbReference type="KEGG" id="ahg:AHOG_06485"/>
<sequence>MPMRDRGLALIVALLWGLNFLAIRYGLDHFPPLFFGGLRFAVLAVPTMLFVRRPGVRWYWLVGYGLGFGTVQFAFLFIGMDVGMPTGLASLVLQASAPFTVLLGGLLLRERITARQVGGILLAVAGMALIGWQRAQFAALLPVLLTLCGALGWAFGNLCSRQARPESPLRLTLWMSVVPPIPMFTLSLLFEGPTAGWDALRTVGEPGGLLALAGLAYVVGLATVVGTGIWTTLMSRHPAGVVAPFSLLVPVVGIATAWLVLREVPTAVELIAGVVVVVGVLLGIPPAPRAAGGAEAGDPASAGVGAGTAAGRRVRPVAPAPAAVLAPTPAQVAGAPVAEVAPVTEVAPVVESAESATSAELPSPPASSS</sequence>
<dbReference type="Proteomes" id="UP000204221">
    <property type="component" value="Chromosome"/>
</dbReference>
<organism evidence="8 9">
    <name type="scientific">Actinoalloteichus hoggarensis</name>
    <dbReference type="NCBI Taxonomy" id="1470176"/>
    <lineage>
        <taxon>Bacteria</taxon>
        <taxon>Bacillati</taxon>
        <taxon>Actinomycetota</taxon>
        <taxon>Actinomycetes</taxon>
        <taxon>Pseudonocardiales</taxon>
        <taxon>Pseudonocardiaceae</taxon>
        <taxon>Actinoalloteichus</taxon>
    </lineage>
</organism>
<evidence type="ECO:0000313" key="8">
    <source>
        <dbReference type="EMBL" id="ASO18947.1"/>
    </source>
</evidence>
<evidence type="ECO:0000256" key="7">
    <source>
        <dbReference type="SAM" id="Phobius"/>
    </source>
</evidence>
<keyword evidence="3 7" id="KW-0812">Transmembrane</keyword>
<keyword evidence="4 7" id="KW-1133">Transmembrane helix</keyword>
<feature type="compositionally biased region" description="Low complexity" evidence="6">
    <location>
        <begin position="349"/>
        <end position="361"/>
    </location>
</feature>
<comment type="subcellular location">
    <subcellularLocation>
        <location evidence="1">Membrane</location>
        <topology evidence="1">Multi-pass membrane protein</topology>
    </subcellularLocation>
</comment>
<evidence type="ECO:0000256" key="6">
    <source>
        <dbReference type="SAM" id="MobiDB-lite"/>
    </source>
</evidence>
<dbReference type="PANTHER" id="PTHR32322">
    <property type="entry name" value="INNER MEMBRANE TRANSPORTER"/>
    <property type="match status" value="1"/>
</dbReference>
<feature type="transmembrane region" description="Helical" evidence="7">
    <location>
        <begin position="58"/>
        <end position="80"/>
    </location>
</feature>